<dbReference type="InterPro" id="IPR009880">
    <property type="entry name" value="Glyoxal_oxidase_N"/>
</dbReference>
<dbReference type="PANTHER" id="PTHR32208:SF96">
    <property type="entry name" value="GLYOXAL OXIDASE"/>
    <property type="match status" value="1"/>
</dbReference>
<dbReference type="CDD" id="cd02851">
    <property type="entry name" value="E_set_GO_C"/>
    <property type="match status" value="1"/>
</dbReference>
<evidence type="ECO:0000259" key="4">
    <source>
        <dbReference type="Pfam" id="PF09118"/>
    </source>
</evidence>
<dbReference type="Gene3D" id="2.130.10.80">
    <property type="entry name" value="Galactose oxidase/kelch, beta-propeller"/>
    <property type="match status" value="1"/>
</dbReference>
<dbReference type="Pfam" id="PF09118">
    <property type="entry name" value="GO-like_E_set"/>
    <property type="match status" value="1"/>
</dbReference>
<feature type="region of interest" description="Disordered" evidence="2">
    <location>
        <begin position="592"/>
        <end position="621"/>
    </location>
</feature>
<sequence>MVSPINHRSDGVALRQSLISVALACLLFGASGVHGLPSPVVEHSAELARRSLQLEAEPLDARAERPSLDVTDRRRALGKSWTGKSILNAGSNLGIGATMMRYFYDKAENNPGQVKGHSAWGEVYTISSGESRYLDLKTNSFCAGGGWLSNGTCNAVQKSNPYSLNGINAIRLFTPCQVGGSCDVQEWPDKLRLTSKRWYPSTSRLQDGSIIIIGGTRSGGFNNKPSADNPTIEYFPPKGNGLSIPFKFLSGACDRGGRDALNSNLFPVTFLLPRTGYLFIAANKLVTIYDWKNNREYRLPSMPNGVAITYPASAAGALLPLSIANNYASEILLCGGTIANIDGNPTALSTNTPTSNQCARILISGTGSSKGWQVEQMPESRIMASTILTPDAKVLLVNGAQTGVAGYGNVANQIGASNAGNPAFRPTLYDPVAPAGSRFSTNFPSSKSERLYHSTASLVPDGRIFIAGSNPNDRVSTKIYMTRFNTEYLSPPYMSLPRPVLRSVPTNVNYRASHTIRFSRTSARSTIRMVVNDIGYSTHGVHMNQRWLELPVTAIQGDRLTFTGPIDTTYYPHGYGWLWVLEDDVPSKGRRVMVGTGASPPSSKSASANILSMTPDEDDTI</sequence>
<evidence type="ECO:0000259" key="3">
    <source>
        <dbReference type="Pfam" id="PF07250"/>
    </source>
</evidence>
<feature type="domain" description="Galactose oxidase-like Early set" evidence="4">
    <location>
        <begin position="498"/>
        <end position="594"/>
    </location>
</feature>
<reference evidence="6" key="1">
    <citation type="submission" date="2016-09" db="EMBL/GenBank/DDBJ databases">
        <authorList>
            <person name="Jeantristanb JTB J.-T."/>
            <person name="Ricardo R."/>
        </authorList>
    </citation>
    <scope>NUCLEOTIDE SEQUENCE [LARGE SCALE GENOMIC DNA]</scope>
</reference>
<evidence type="ECO:0000313" key="6">
    <source>
        <dbReference type="Proteomes" id="UP000198372"/>
    </source>
</evidence>
<dbReference type="InterPro" id="IPR037293">
    <property type="entry name" value="Gal_Oxidase_central_sf"/>
</dbReference>
<evidence type="ECO:0000256" key="2">
    <source>
        <dbReference type="SAM" id="MobiDB-lite"/>
    </source>
</evidence>
<feature type="domain" description="Glyoxal oxidase N-terminal" evidence="3">
    <location>
        <begin position="120"/>
        <end position="493"/>
    </location>
</feature>
<gene>
    <name evidence="5" type="ORF">BQ2448_3682</name>
</gene>
<organism evidence="5 6">
    <name type="scientific">Microbotryum intermedium</name>
    <dbReference type="NCBI Taxonomy" id="269621"/>
    <lineage>
        <taxon>Eukaryota</taxon>
        <taxon>Fungi</taxon>
        <taxon>Dikarya</taxon>
        <taxon>Basidiomycota</taxon>
        <taxon>Pucciniomycotina</taxon>
        <taxon>Microbotryomycetes</taxon>
        <taxon>Microbotryales</taxon>
        <taxon>Microbotryaceae</taxon>
        <taxon>Microbotryum</taxon>
    </lineage>
</organism>
<keyword evidence="1" id="KW-0732">Signal</keyword>
<dbReference type="EMBL" id="FMSP01000006">
    <property type="protein sequence ID" value="SCV70920.1"/>
    <property type="molecule type" value="Genomic_DNA"/>
</dbReference>
<protein>
    <submittedName>
        <fullName evidence="5">BQ2448_3682 protein</fullName>
    </submittedName>
</protein>
<proteinExistence type="predicted"/>
<dbReference type="PANTHER" id="PTHR32208">
    <property type="entry name" value="SECRETED PROTEIN-RELATED"/>
    <property type="match status" value="1"/>
</dbReference>
<dbReference type="InterPro" id="IPR015202">
    <property type="entry name" value="GO-like_E_set"/>
</dbReference>
<dbReference type="Pfam" id="PF07250">
    <property type="entry name" value="Glyoxal_oxid_N"/>
    <property type="match status" value="1"/>
</dbReference>
<name>A0A238FAN8_9BASI</name>
<dbReference type="InterPro" id="IPR011043">
    <property type="entry name" value="Gal_Oxase/kelch_b-propeller"/>
</dbReference>
<dbReference type="InterPro" id="IPR014756">
    <property type="entry name" value="Ig_E-set"/>
</dbReference>
<evidence type="ECO:0000313" key="5">
    <source>
        <dbReference type="EMBL" id="SCV70920.1"/>
    </source>
</evidence>
<dbReference type="OrthoDB" id="2019572at2759"/>
<dbReference type="SUPFAM" id="SSF50965">
    <property type="entry name" value="Galactose oxidase, central domain"/>
    <property type="match status" value="1"/>
</dbReference>
<dbReference type="SUPFAM" id="SSF81296">
    <property type="entry name" value="E set domains"/>
    <property type="match status" value="1"/>
</dbReference>
<feature type="compositionally biased region" description="Low complexity" evidence="2">
    <location>
        <begin position="598"/>
        <end position="608"/>
    </location>
</feature>
<evidence type="ECO:0000256" key="1">
    <source>
        <dbReference type="ARBA" id="ARBA00022729"/>
    </source>
</evidence>
<dbReference type="InterPro" id="IPR013783">
    <property type="entry name" value="Ig-like_fold"/>
</dbReference>
<dbReference type="AlphaFoldDB" id="A0A238FAN8"/>
<dbReference type="Proteomes" id="UP000198372">
    <property type="component" value="Unassembled WGS sequence"/>
</dbReference>
<dbReference type="STRING" id="269621.A0A238FAN8"/>
<dbReference type="Gene3D" id="2.60.40.10">
    <property type="entry name" value="Immunoglobulins"/>
    <property type="match status" value="1"/>
</dbReference>
<accession>A0A238FAN8</accession>
<keyword evidence="6" id="KW-1185">Reference proteome</keyword>